<dbReference type="EMBL" id="DF237082">
    <property type="protein sequence ID" value="GAQ83024.1"/>
    <property type="molecule type" value="Genomic_DNA"/>
</dbReference>
<accession>A0A0U9HUV3</accession>
<evidence type="ECO:0000313" key="2">
    <source>
        <dbReference type="EMBL" id="GAQ83024.1"/>
    </source>
</evidence>
<proteinExistence type="predicted"/>
<feature type="domain" description="C2" evidence="1">
    <location>
        <begin position="1"/>
        <end position="105"/>
    </location>
</feature>
<sequence>MSLEVKILSGSHLKDVKTIGQQSPYVEVNFGSQQKLTRTATQGGKEPVWDDVFRFEIGSGEWANDMLKLRILADGTLGRAKEVGRVNIRLRALVKADGSVEEKPYFSAYQVLRPSGRPQGVLNVALSVRDAPKPAPEVTAPSTPPGTEYSRARPWGGSGVPPGYPAGAGIAQGTPYHAQAGYNQGQYQQSPYQQQQYPPQGNVPYFAPQMAYAGQPQYGRYGGGGGLFGGGMGGGMGGMGAMGTVMGAMGTAEAMTVGAMAMGEVILEAAILGAVILVAATSSFGRGHEEVFAGVNLNDPHFCNIYQSARASVG</sequence>
<dbReference type="Proteomes" id="UP000054558">
    <property type="component" value="Unassembled WGS sequence"/>
</dbReference>
<reference evidence="2 3" key="1">
    <citation type="journal article" date="2014" name="Nat. Commun.">
        <title>Klebsormidium flaccidum genome reveals primary factors for plant terrestrial adaptation.</title>
        <authorList>
            <person name="Hori K."/>
            <person name="Maruyama F."/>
            <person name="Fujisawa T."/>
            <person name="Togashi T."/>
            <person name="Yamamoto N."/>
            <person name="Seo M."/>
            <person name="Sato S."/>
            <person name="Yamada T."/>
            <person name="Mori H."/>
            <person name="Tajima N."/>
            <person name="Moriyama T."/>
            <person name="Ikeuchi M."/>
            <person name="Watanabe M."/>
            <person name="Wada H."/>
            <person name="Kobayashi K."/>
            <person name="Saito M."/>
            <person name="Masuda T."/>
            <person name="Sasaki-Sekimoto Y."/>
            <person name="Mashiguchi K."/>
            <person name="Awai K."/>
            <person name="Shimojima M."/>
            <person name="Masuda S."/>
            <person name="Iwai M."/>
            <person name="Nobusawa T."/>
            <person name="Narise T."/>
            <person name="Kondo S."/>
            <person name="Saito H."/>
            <person name="Sato R."/>
            <person name="Murakawa M."/>
            <person name="Ihara Y."/>
            <person name="Oshima-Yamada Y."/>
            <person name="Ohtaka K."/>
            <person name="Satoh M."/>
            <person name="Sonobe K."/>
            <person name="Ishii M."/>
            <person name="Ohtani R."/>
            <person name="Kanamori-Sato M."/>
            <person name="Honoki R."/>
            <person name="Miyazaki D."/>
            <person name="Mochizuki H."/>
            <person name="Umetsu J."/>
            <person name="Higashi K."/>
            <person name="Shibata D."/>
            <person name="Kamiya Y."/>
            <person name="Sato N."/>
            <person name="Nakamura Y."/>
            <person name="Tabata S."/>
            <person name="Ida S."/>
            <person name="Kurokawa K."/>
            <person name="Ohta H."/>
        </authorList>
    </citation>
    <scope>NUCLEOTIDE SEQUENCE [LARGE SCALE GENOMIC DNA]</scope>
    <source>
        <strain evidence="2 3">NIES-2285</strain>
    </source>
</reference>
<evidence type="ECO:0000313" key="3">
    <source>
        <dbReference type="Proteomes" id="UP000054558"/>
    </source>
</evidence>
<dbReference type="OrthoDB" id="419768at2759"/>
<dbReference type="SMART" id="SM00239">
    <property type="entry name" value="C2"/>
    <property type="match status" value="1"/>
</dbReference>
<dbReference type="OMA" id="AMDDMDY"/>
<evidence type="ECO:0000259" key="1">
    <source>
        <dbReference type="PROSITE" id="PS50004"/>
    </source>
</evidence>
<protein>
    <recommendedName>
        <fullName evidence="1">C2 domain-containing protein</fullName>
    </recommendedName>
</protein>
<dbReference type="Pfam" id="PF00168">
    <property type="entry name" value="C2"/>
    <property type="match status" value="1"/>
</dbReference>
<dbReference type="PROSITE" id="PS50004">
    <property type="entry name" value="C2"/>
    <property type="match status" value="1"/>
</dbReference>
<gene>
    <name evidence="2" type="ORF">KFL_001330060</name>
</gene>
<dbReference type="AlphaFoldDB" id="A0A0U9HUV3"/>
<dbReference type="Gene3D" id="2.60.40.150">
    <property type="entry name" value="C2 domain"/>
    <property type="match status" value="1"/>
</dbReference>
<dbReference type="PANTHER" id="PTHR32246:SF173">
    <property type="entry name" value="C2 DOMAIN-CONTAINING PROTEIN"/>
    <property type="match status" value="1"/>
</dbReference>
<dbReference type="InterPro" id="IPR035892">
    <property type="entry name" value="C2_domain_sf"/>
</dbReference>
<name>A0A0U9HUV3_KLENI</name>
<dbReference type="SUPFAM" id="SSF49562">
    <property type="entry name" value="C2 domain (Calcium/lipid-binding domain, CaLB)"/>
    <property type="match status" value="1"/>
</dbReference>
<keyword evidence="3" id="KW-1185">Reference proteome</keyword>
<dbReference type="InterPro" id="IPR000008">
    <property type="entry name" value="C2_dom"/>
</dbReference>
<dbReference type="STRING" id="105231.A0A0U9HUV3"/>
<organism evidence="2 3">
    <name type="scientific">Klebsormidium nitens</name>
    <name type="common">Green alga</name>
    <name type="synonym">Ulothrix nitens</name>
    <dbReference type="NCBI Taxonomy" id="105231"/>
    <lineage>
        <taxon>Eukaryota</taxon>
        <taxon>Viridiplantae</taxon>
        <taxon>Streptophyta</taxon>
        <taxon>Klebsormidiophyceae</taxon>
        <taxon>Klebsormidiales</taxon>
        <taxon>Klebsormidiaceae</taxon>
        <taxon>Klebsormidium</taxon>
    </lineage>
</organism>
<dbReference type="PANTHER" id="PTHR32246">
    <property type="entry name" value="INGRESSION PROTEIN FIC1"/>
    <property type="match status" value="1"/>
</dbReference>